<feature type="region of interest" description="Disordered" evidence="3">
    <location>
        <begin position="328"/>
        <end position="349"/>
    </location>
</feature>
<dbReference type="RefSeq" id="WP_199037756.1">
    <property type="nucleotide sequence ID" value="NZ_JAELXS010000005.1"/>
</dbReference>
<evidence type="ECO:0000256" key="2">
    <source>
        <dbReference type="ARBA" id="ARBA00022801"/>
    </source>
</evidence>
<evidence type="ECO:0000256" key="1">
    <source>
        <dbReference type="ARBA" id="ARBA00022729"/>
    </source>
</evidence>
<keyword evidence="2" id="KW-0378">Hydrolase</keyword>
<keyword evidence="5" id="KW-1185">Reference proteome</keyword>
<gene>
    <name evidence="4" type="ORF">JAO74_10725</name>
</gene>
<sequence length="377" mass="39202">MPSISDTLSRLNKMSAMSGQMGGAIDNDRLTPLSMTGSNPGGLKAYFYAPDTTATVPLVVVLHGCTQTAAGYDHGSGWSALAERHGFAVLLPEQQRANNPNLCFNWFAAADTRRDDGEVLSIHQMIATMIDRHGVDPARVYVTGLSAGGGMASAMLATYPEVFAGGAIIAGLPHGAAGSVGQAMERMRGQGHVGDAAYADLVRAASPHDGPWPTVSVWQGGADTTVSPANADAIIGQWRLLHGVGPIPDREDVVDGHPRRQWLDRQGRAVIEDHRIAGMGHGTPLDTRGDAGVGVAGAYMLDVGTSSTRHIAASWGLLDRVAEAAPMPGAAKPAAPATPAPTISPNLQRMPDTPVTPKPEGVQAVIEAALRSAGLMK</sequence>
<accession>A0ABS0XQE1</accession>
<evidence type="ECO:0000256" key="3">
    <source>
        <dbReference type="SAM" id="MobiDB-lite"/>
    </source>
</evidence>
<proteinExistence type="predicted"/>
<dbReference type="Pfam" id="PF10503">
    <property type="entry name" value="Esterase_PHB"/>
    <property type="match status" value="1"/>
</dbReference>
<comment type="caution">
    <text evidence="4">The sequence shown here is derived from an EMBL/GenBank/DDBJ whole genome shotgun (WGS) entry which is preliminary data.</text>
</comment>
<protein>
    <submittedName>
        <fullName evidence="4">PHB depolymerase family esterase</fullName>
    </submittedName>
</protein>
<organism evidence="4 5">
    <name type="scientific">Sphingomonas mollis</name>
    <dbReference type="NCBI Taxonomy" id="2795726"/>
    <lineage>
        <taxon>Bacteria</taxon>
        <taxon>Pseudomonadati</taxon>
        <taxon>Pseudomonadota</taxon>
        <taxon>Alphaproteobacteria</taxon>
        <taxon>Sphingomonadales</taxon>
        <taxon>Sphingomonadaceae</taxon>
        <taxon>Sphingomonas</taxon>
    </lineage>
</organism>
<dbReference type="Gene3D" id="3.40.50.1820">
    <property type="entry name" value="alpha/beta hydrolase"/>
    <property type="match status" value="1"/>
</dbReference>
<evidence type="ECO:0000313" key="5">
    <source>
        <dbReference type="Proteomes" id="UP000640426"/>
    </source>
</evidence>
<feature type="compositionally biased region" description="Low complexity" evidence="3">
    <location>
        <begin position="328"/>
        <end position="341"/>
    </location>
</feature>
<dbReference type="InterPro" id="IPR029058">
    <property type="entry name" value="AB_hydrolase_fold"/>
</dbReference>
<reference evidence="5" key="1">
    <citation type="submission" date="2020-12" db="EMBL/GenBank/DDBJ databases">
        <title>Hymenobacter sp.</title>
        <authorList>
            <person name="Kim M.K."/>
        </authorList>
    </citation>
    <scope>NUCLEOTIDE SEQUENCE [LARGE SCALE GENOMIC DNA]</scope>
    <source>
        <strain evidence="5">BT553</strain>
    </source>
</reference>
<name>A0ABS0XQE1_9SPHN</name>
<dbReference type="NCBIfam" id="TIGR01840">
    <property type="entry name" value="esterase_phb"/>
    <property type="match status" value="1"/>
</dbReference>
<dbReference type="InterPro" id="IPR010126">
    <property type="entry name" value="Esterase_phb"/>
</dbReference>
<dbReference type="PANTHER" id="PTHR43037:SF1">
    <property type="entry name" value="BLL1128 PROTEIN"/>
    <property type="match status" value="1"/>
</dbReference>
<dbReference type="SUPFAM" id="SSF53474">
    <property type="entry name" value="alpha/beta-Hydrolases"/>
    <property type="match status" value="2"/>
</dbReference>
<keyword evidence="1" id="KW-0732">Signal</keyword>
<dbReference type="InterPro" id="IPR050955">
    <property type="entry name" value="Plant_Biomass_Hydrol_Est"/>
</dbReference>
<dbReference type="PANTHER" id="PTHR43037">
    <property type="entry name" value="UNNAMED PRODUCT-RELATED"/>
    <property type="match status" value="1"/>
</dbReference>
<dbReference type="Proteomes" id="UP000640426">
    <property type="component" value="Unassembled WGS sequence"/>
</dbReference>
<dbReference type="EMBL" id="JAELXS010000005">
    <property type="protein sequence ID" value="MBJ6122264.1"/>
    <property type="molecule type" value="Genomic_DNA"/>
</dbReference>
<evidence type="ECO:0000313" key="4">
    <source>
        <dbReference type="EMBL" id="MBJ6122264.1"/>
    </source>
</evidence>